<dbReference type="NCBIfam" id="TIGR01987">
    <property type="entry name" value="HI0074"/>
    <property type="match status" value="1"/>
</dbReference>
<name>A0A511V9K3_9BACL</name>
<organism evidence="1 2">
    <name type="scientific">Aneurinibacillus danicus</name>
    <dbReference type="NCBI Taxonomy" id="267746"/>
    <lineage>
        <taxon>Bacteria</taxon>
        <taxon>Bacillati</taxon>
        <taxon>Bacillota</taxon>
        <taxon>Bacilli</taxon>
        <taxon>Bacillales</taxon>
        <taxon>Paenibacillaceae</taxon>
        <taxon>Aneurinibacillus group</taxon>
        <taxon>Aneurinibacillus</taxon>
    </lineage>
</organism>
<keyword evidence="2" id="KW-1185">Reference proteome</keyword>
<comment type="caution">
    <text evidence="1">The sequence shown here is derived from an EMBL/GenBank/DDBJ whole genome shotgun (WGS) entry which is preliminary data.</text>
</comment>
<reference evidence="1 2" key="1">
    <citation type="submission" date="2019-07" db="EMBL/GenBank/DDBJ databases">
        <title>Whole genome shotgun sequence of Aneurinibacillus danicus NBRC 102444.</title>
        <authorList>
            <person name="Hosoyama A."/>
            <person name="Uohara A."/>
            <person name="Ohji S."/>
            <person name="Ichikawa N."/>
        </authorList>
    </citation>
    <scope>NUCLEOTIDE SEQUENCE [LARGE SCALE GENOMIC DNA]</scope>
    <source>
        <strain evidence="1 2">NBRC 102444</strain>
    </source>
</reference>
<evidence type="ECO:0000313" key="1">
    <source>
        <dbReference type="EMBL" id="GEN35590.1"/>
    </source>
</evidence>
<sequence>MERVIQRLDMARKALGTFEEVMRIESPSSIERDAAIQRFEYTFEAMWKAAKQVLLDIEGVDVASPKGVIRSCREVQLLNEEEAIDALQMVDDRNLTVHTYNEALSLEIYSRLPSYVSFFRIWLQRLQERSNG</sequence>
<accession>A0A511V9K3</accession>
<dbReference type="Pfam" id="PF08780">
    <property type="entry name" value="NTase_sub_bind"/>
    <property type="match status" value="1"/>
</dbReference>
<dbReference type="RefSeq" id="WP_146811119.1">
    <property type="nucleotide sequence ID" value="NZ_BJXX01000142.1"/>
</dbReference>
<gene>
    <name evidence="1" type="ORF">ADA01nite_30500</name>
</gene>
<dbReference type="Proteomes" id="UP000321157">
    <property type="component" value="Unassembled WGS sequence"/>
</dbReference>
<dbReference type="GO" id="GO:0016740">
    <property type="term" value="F:transferase activity"/>
    <property type="evidence" value="ECO:0007669"/>
    <property type="project" value="UniProtKB-KW"/>
</dbReference>
<proteinExistence type="predicted"/>
<dbReference type="AlphaFoldDB" id="A0A511V9K3"/>
<dbReference type="EMBL" id="BJXX01000142">
    <property type="protein sequence ID" value="GEN35590.1"/>
    <property type="molecule type" value="Genomic_DNA"/>
</dbReference>
<protein>
    <submittedName>
        <fullName evidence="1">Nucleotidyltransferase</fullName>
    </submittedName>
</protein>
<dbReference type="OrthoDB" id="9810452at2"/>
<keyword evidence="1" id="KW-0808">Transferase</keyword>
<dbReference type="InterPro" id="IPR010235">
    <property type="entry name" value="HepT"/>
</dbReference>
<dbReference type="Gene3D" id="1.20.120.330">
    <property type="entry name" value="Nucleotidyltransferases domain 2"/>
    <property type="match status" value="1"/>
</dbReference>
<evidence type="ECO:0000313" key="2">
    <source>
        <dbReference type="Proteomes" id="UP000321157"/>
    </source>
</evidence>
<dbReference type="SUPFAM" id="SSF81593">
    <property type="entry name" value="Nucleotidyltransferase substrate binding subunit/domain"/>
    <property type="match status" value="1"/>
</dbReference>